<keyword evidence="4" id="KW-1185">Reference proteome</keyword>
<sequence length="111" mass="12493">MRKVGLLILAAIIVSLVWGGWISQAVSSQQFQSRINNLKFDLSRLESRVNRIESQLGSRGIKIPSNPSDPTVQKSTSSQIQRGDMFENLANLVIELKEDVKQLEERVSKLE</sequence>
<accession>A0A0V7ZUV8</accession>
<evidence type="ECO:0000256" key="2">
    <source>
        <dbReference type="SAM" id="MobiDB-lite"/>
    </source>
</evidence>
<organism evidence="3 4">
    <name type="scientific">Mastigocoleus testarum BC008</name>
    <dbReference type="NCBI Taxonomy" id="371196"/>
    <lineage>
        <taxon>Bacteria</taxon>
        <taxon>Bacillati</taxon>
        <taxon>Cyanobacteriota</taxon>
        <taxon>Cyanophyceae</taxon>
        <taxon>Nostocales</taxon>
        <taxon>Hapalosiphonaceae</taxon>
        <taxon>Mastigocoleus</taxon>
    </lineage>
</organism>
<proteinExistence type="predicted"/>
<reference evidence="3 4" key="1">
    <citation type="journal article" date="2015" name="Genome Announc.">
        <title>Draft Genome of the Euendolithic (true boring) Cyanobacterium Mastigocoleus testarum strain BC008.</title>
        <authorList>
            <person name="Guida B.S."/>
            <person name="Garcia-Pichel F."/>
        </authorList>
    </citation>
    <scope>NUCLEOTIDE SEQUENCE [LARGE SCALE GENOMIC DNA]</scope>
    <source>
        <strain evidence="3 4">BC008</strain>
    </source>
</reference>
<gene>
    <name evidence="3" type="ORF">BC008_31630</name>
</gene>
<dbReference type="RefSeq" id="WP_027845681.1">
    <property type="nucleotide sequence ID" value="NZ_LMTZ01000084.1"/>
</dbReference>
<protein>
    <submittedName>
        <fullName evidence="3">Uncharacterized protein</fullName>
    </submittedName>
</protein>
<feature type="region of interest" description="Disordered" evidence="2">
    <location>
        <begin position="56"/>
        <end position="79"/>
    </location>
</feature>
<comment type="caution">
    <text evidence="3">The sequence shown here is derived from an EMBL/GenBank/DDBJ whole genome shotgun (WGS) entry which is preliminary data.</text>
</comment>
<dbReference type="EMBL" id="LMTZ01000084">
    <property type="protein sequence ID" value="KST67935.1"/>
    <property type="molecule type" value="Genomic_DNA"/>
</dbReference>
<evidence type="ECO:0000256" key="1">
    <source>
        <dbReference type="SAM" id="Coils"/>
    </source>
</evidence>
<dbReference type="Proteomes" id="UP000053372">
    <property type="component" value="Unassembled WGS sequence"/>
</dbReference>
<evidence type="ECO:0000313" key="4">
    <source>
        <dbReference type="Proteomes" id="UP000053372"/>
    </source>
</evidence>
<evidence type="ECO:0000313" key="3">
    <source>
        <dbReference type="EMBL" id="KST67935.1"/>
    </source>
</evidence>
<feature type="compositionally biased region" description="Polar residues" evidence="2">
    <location>
        <begin position="65"/>
        <end position="79"/>
    </location>
</feature>
<feature type="coiled-coil region" evidence="1">
    <location>
        <begin position="28"/>
        <end position="55"/>
    </location>
</feature>
<dbReference type="OrthoDB" id="467411at2"/>
<keyword evidence="1" id="KW-0175">Coiled coil</keyword>
<dbReference type="SUPFAM" id="SSF75704">
    <property type="entry name" value="Mitotic arrest deficient-like 1, Mad1"/>
    <property type="match status" value="1"/>
</dbReference>
<name>A0A0V7ZUV8_9CYAN</name>
<dbReference type="AlphaFoldDB" id="A0A0V7ZUV8"/>